<evidence type="ECO:0000313" key="1">
    <source>
        <dbReference type="EMBL" id="KAG1765069.1"/>
    </source>
</evidence>
<gene>
    <name evidence="1" type="ORF">EV702DRAFT_1204719</name>
</gene>
<name>A0A9P6ZGE7_9AGAM</name>
<organism evidence="1 2">
    <name type="scientific">Suillus placidus</name>
    <dbReference type="NCBI Taxonomy" id="48579"/>
    <lineage>
        <taxon>Eukaryota</taxon>
        <taxon>Fungi</taxon>
        <taxon>Dikarya</taxon>
        <taxon>Basidiomycota</taxon>
        <taxon>Agaricomycotina</taxon>
        <taxon>Agaricomycetes</taxon>
        <taxon>Agaricomycetidae</taxon>
        <taxon>Boletales</taxon>
        <taxon>Suillineae</taxon>
        <taxon>Suillaceae</taxon>
        <taxon>Suillus</taxon>
    </lineage>
</organism>
<dbReference type="AlphaFoldDB" id="A0A9P6ZGE7"/>
<reference evidence="1" key="1">
    <citation type="journal article" date="2020" name="New Phytol.">
        <title>Comparative genomics reveals dynamic genome evolution in host specialist ectomycorrhizal fungi.</title>
        <authorList>
            <person name="Lofgren L.A."/>
            <person name="Nguyen N.H."/>
            <person name="Vilgalys R."/>
            <person name="Ruytinx J."/>
            <person name="Liao H.L."/>
            <person name="Branco S."/>
            <person name="Kuo A."/>
            <person name="LaButti K."/>
            <person name="Lipzen A."/>
            <person name="Andreopoulos W."/>
            <person name="Pangilinan J."/>
            <person name="Riley R."/>
            <person name="Hundley H."/>
            <person name="Na H."/>
            <person name="Barry K."/>
            <person name="Grigoriev I.V."/>
            <person name="Stajich J.E."/>
            <person name="Kennedy P.G."/>
        </authorList>
    </citation>
    <scope>NUCLEOTIDE SEQUENCE</scope>
    <source>
        <strain evidence="1">DOB743</strain>
    </source>
</reference>
<evidence type="ECO:0000313" key="2">
    <source>
        <dbReference type="Proteomes" id="UP000714275"/>
    </source>
</evidence>
<dbReference type="EMBL" id="JABBWD010000113">
    <property type="protein sequence ID" value="KAG1765069.1"/>
    <property type="molecule type" value="Genomic_DNA"/>
</dbReference>
<sequence length="250" mass="29007">MFIAYLLNQIPSMPVHVMYSYGPCKDFKEWKIEDATNILYFGYISTSFAFAIMILDYLNDESDNSQKTITLHLQDTLHLNRLMINQYNEFVANAPADWLKDGWLQHCEVVRGWVQVPVNDILSVHDVIYNSPDLDVRQPVDLPLLPLHEPGTQREIKVYDKEGRHIPCFIGRTHINSPECGILINLETIPQLFSLYVAHDEHLNLDADILDIDDRERPSINVYPQAFLWKYGHLQSSSILPHFKTFIKIV</sequence>
<dbReference type="OrthoDB" id="2689941at2759"/>
<comment type="caution">
    <text evidence="1">The sequence shown here is derived from an EMBL/GenBank/DDBJ whole genome shotgun (WGS) entry which is preliminary data.</text>
</comment>
<keyword evidence="2" id="KW-1185">Reference proteome</keyword>
<accession>A0A9P6ZGE7</accession>
<proteinExistence type="predicted"/>
<dbReference type="Proteomes" id="UP000714275">
    <property type="component" value="Unassembled WGS sequence"/>
</dbReference>
<protein>
    <submittedName>
        <fullName evidence="1">Uncharacterized protein</fullName>
    </submittedName>
</protein>